<keyword evidence="2 4" id="KW-0418">Kinase</keyword>
<dbReference type="RefSeq" id="WP_183394813.1">
    <property type="nucleotide sequence ID" value="NZ_JACIDR010000002.1"/>
</dbReference>
<gene>
    <name evidence="4" type="ORF">GGR24_001601</name>
</gene>
<dbReference type="AlphaFoldDB" id="A0A7W6D654"/>
<proteinExistence type="inferred from homology"/>
<comment type="similarity">
    <text evidence="3">Belongs to the bacterial glucokinase family.</text>
</comment>
<reference evidence="4 5" key="1">
    <citation type="submission" date="2020-08" db="EMBL/GenBank/DDBJ databases">
        <title>Genomic Encyclopedia of Type Strains, Phase IV (KMG-IV): sequencing the most valuable type-strain genomes for metagenomic binning, comparative biology and taxonomic classification.</title>
        <authorList>
            <person name="Goeker M."/>
        </authorList>
    </citation>
    <scope>NUCLEOTIDE SEQUENCE [LARGE SCALE GENOMIC DNA]</scope>
    <source>
        <strain evidence="4 5">DSM 25481</strain>
    </source>
</reference>
<dbReference type="InterPro" id="IPR003836">
    <property type="entry name" value="Glucokinase"/>
</dbReference>
<dbReference type="PANTHER" id="PTHR47690:SF1">
    <property type="entry name" value="GLUCOKINASE"/>
    <property type="match status" value="1"/>
</dbReference>
<comment type="caution">
    <text evidence="4">The sequence shown here is derived from an EMBL/GenBank/DDBJ whole genome shotgun (WGS) entry which is preliminary data.</text>
</comment>
<dbReference type="EMBL" id="JACIDR010000002">
    <property type="protein sequence ID" value="MBB3972944.1"/>
    <property type="molecule type" value="Genomic_DNA"/>
</dbReference>
<sequence length="313" mass="32246">MAEARVGDLLVGDVGGTNCRFGIVRPGDLQASAIETMKDDRFAAFEDAVAAYLEMTGARPERAVVAVAGPVRDAAASLTNRAWTIDAAALARRFGLGAVELVNDFVAQAASLPHLPPDALRRIGGPEPRPDAAKAAVGPGTGLGVAALLRAGGEWLPVPSEGGHVELAAVNDREAAAFAQIRRARGRVSAEHVLSGPGLARLHQALHGGAELPAAQVSERAAQQDPAALETVRIFLSILARFSGDVALTFGAGAVYFCGGVLPKLIGFVDPEAFRSGFEAKGPHAEMMRETATLLVTSPVAGLIGCAALARQA</sequence>
<evidence type="ECO:0000256" key="2">
    <source>
        <dbReference type="ARBA" id="ARBA00022777"/>
    </source>
</evidence>
<dbReference type="Gene3D" id="3.30.420.40">
    <property type="match status" value="1"/>
</dbReference>
<dbReference type="InterPro" id="IPR050201">
    <property type="entry name" value="Bacterial_glucokinase"/>
</dbReference>
<dbReference type="GO" id="GO:0005829">
    <property type="term" value="C:cytosol"/>
    <property type="evidence" value="ECO:0007669"/>
    <property type="project" value="TreeGrafter"/>
</dbReference>
<dbReference type="Proteomes" id="UP000528964">
    <property type="component" value="Unassembled WGS sequence"/>
</dbReference>
<evidence type="ECO:0000313" key="5">
    <source>
        <dbReference type="Proteomes" id="UP000528964"/>
    </source>
</evidence>
<dbReference type="InterPro" id="IPR043129">
    <property type="entry name" value="ATPase_NBD"/>
</dbReference>
<evidence type="ECO:0000256" key="1">
    <source>
        <dbReference type="ARBA" id="ARBA00022679"/>
    </source>
</evidence>
<dbReference type="GO" id="GO:0004340">
    <property type="term" value="F:glucokinase activity"/>
    <property type="evidence" value="ECO:0007669"/>
    <property type="project" value="UniProtKB-EC"/>
</dbReference>
<evidence type="ECO:0000256" key="3">
    <source>
        <dbReference type="RuleBase" id="RU004046"/>
    </source>
</evidence>
<keyword evidence="5" id="KW-1185">Reference proteome</keyword>
<dbReference type="PANTHER" id="PTHR47690">
    <property type="entry name" value="GLUCOKINASE"/>
    <property type="match status" value="1"/>
</dbReference>
<dbReference type="GO" id="GO:0006096">
    <property type="term" value="P:glycolytic process"/>
    <property type="evidence" value="ECO:0007669"/>
    <property type="project" value="InterPro"/>
</dbReference>
<dbReference type="GO" id="GO:0005524">
    <property type="term" value="F:ATP binding"/>
    <property type="evidence" value="ECO:0007669"/>
    <property type="project" value="InterPro"/>
</dbReference>
<evidence type="ECO:0000313" key="4">
    <source>
        <dbReference type="EMBL" id="MBB3972944.1"/>
    </source>
</evidence>
<accession>A0A7W6D654</accession>
<dbReference type="SUPFAM" id="SSF53067">
    <property type="entry name" value="Actin-like ATPase domain"/>
    <property type="match status" value="1"/>
</dbReference>
<dbReference type="CDD" id="cd24008">
    <property type="entry name" value="ASKHA_NBD_GLK"/>
    <property type="match status" value="1"/>
</dbReference>
<dbReference type="EC" id="2.7.1.2" evidence="4"/>
<dbReference type="Pfam" id="PF02685">
    <property type="entry name" value="Glucokinase"/>
    <property type="match status" value="1"/>
</dbReference>
<dbReference type="GO" id="GO:0005536">
    <property type="term" value="F:D-glucose binding"/>
    <property type="evidence" value="ECO:0007669"/>
    <property type="project" value="InterPro"/>
</dbReference>
<organism evidence="4 5">
    <name type="scientific">Hansschlegelia beijingensis</name>
    <dbReference type="NCBI Taxonomy" id="1133344"/>
    <lineage>
        <taxon>Bacteria</taxon>
        <taxon>Pseudomonadati</taxon>
        <taxon>Pseudomonadota</taxon>
        <taxon>Alphaproteobacteria</taxon>
        <taxon>Hyphomicrobiales</taxon>
        <taxon>Methylopilaceae</taxon>
        <taxon>Hansschlegelia</taxon>
    </lineage>
</organism>
<protein>
    <submittedName>
        <fullName evidence="4">Glucokinase</fullName>
        <ecNumber evidence="4">2.7.1.2</ecNumber>
    </submittedName>
</protein>
<dbReference type="Gene3D" id="3.40.367.20">
    <property type="match status" value="1"/>
</dbReference>
<name>A0A7W6D654_9HYPH</name>
<keyword evidence="1 4" id="KW-0808">Transferase</keyword>